<dbReference type="RefSeq" id="XP_002502008.1">
    <property type="nucleotide sequence ID" value="XM_002501962.1"/>
</dbReference>
<evidence type="ECO:0000256" key="9">
    <source>
        <dbReference type="SAM" id="MobiDB-lite"/>
    </source>
</evidence>
<dbReference type="Proteomes" id="UP000002009">
    <property type="component" value="Chromosome 5"/>
</dbReference>
<dbReference type="InterPro" id="IPR027417">
    <property type="entry name" value="P-loop_NTPase"/>
</dbReference>
<dbReference type="EMBL" id="CP001326">
    <property type="protein sequence ID" value="ACO63266.1"/>
    <property type="molecule type" value="Genomic_DNA"/>
</dbReference>
<dbReference type="SUPFAM" id="SSF52540">
    <property type="entry name" value="P-loop containing nucleoside triphosphate hydrolases"/>
    <property type="match status" value="1"/>
</dbReference>
<keyword evidence="1 7" id="KW-0493">Microtubule</keyword>
<evidence type="ECO:0000256" key="5">
    <source>
        <dbReference type="ARBA" id="ARBA00023175"/>
    </source>
</evidence>
<evidence type="ECO:0000256" key="7">
    <source>
        <dbReference type="RuleBase" id="RU000394"/>
    </source>
</evidence>
<dbReference type="PANTHER" id="PTHR47968:SF36">
    <property type="entry name" value="KINESIN HEAVY CHAIN ISOFORM X1"/>
    <property type="match status" value="1"/>
</dbReference>
<dbReference type="GO" id="GO:0003777">
    <property type="term" value="F:microtubule motor activity"/>
    <property type="evidence" value="ECO:0007669"/>
    <property type="project" value="InterPro"/>
</dbReference>
<gene>
    <name evidence="11" type="primary">KLP1</name>
    <name evidence="11" type="ORF">MICPUN_97339</name>
</gene>
<keyword evidence="4 8" id="KW-0175">Coiled coil</keyword>
<dbReference type="InterPro" id="IPR036961">
    <property type="entry name" value="Kinesin_motor_dom_sf"/>
</dbReference>
<evidence type="ECO:0000256" key="2">
    <source>
        <dbReference type="ARBA" id="ARBA00022741"/>
    </source>
</evidence>
<dbReference type="OrthoDB" id="3176171at2759"/>
<dbReference type="eggNOG" id="KOG4280">
    <property type="taxonomic scope" value="Eukaryota"/>
</dbReference>
<organism evidence="11 12">
    <name type="scientific">Micromonas commoda (strain RCC299 / NOUM17 / CCMP2709)</name>
    <name type="common">Picoplanktonic green alga</name>
    <dbReference type="NCBI Taxonomy" id="296587"/>
    <lineage>
        <taxon>Eukaryota</taxon>
        <taxon>Viridiplantae</taxon>
        <taxon>Chlorophyta</taxon>
        <taxon>Mamiellophyceae</taxon>
        <taxon>Mamiellales</taxon>
        <taxon>Mamiellaceae</taxon>
        <taxon>Micromonas</taxon>
    </lineage>
</organism>
<keyword evidence="3 6" id="KW-0067">ATP-binding</keyword>
<evidence type="ECO:0000256" key="1">
    <source>
        <dbReference type="ARBA" id="ARBA00022701"/>
    </source>
</evidence>
<dbReference type="InterPro" id="IPR027640">
    <property type="entry name" value="Kinesin-like_fam"/>
</dbReference>
<dbReference type="InterPro" id="IPR001752">
    <property type="entry name" value="Kinesin_motor_dom"/>
</dbReference>
<dbReference type="KEGG" id="mis:MICPUN_97339"/>
<dbReference type="Pfam" id="PF00225">
    <property type="entry name" value="Kinesin"/>
    <property type="match status" value="1"/>
</dbReference>
<dbReference type="GO" id="GO:0005524">
    <property type="term" value="F:ATP binding"/>
    <property type="evidence" value="ECO:0007669"/>
    <property type="project" value="UniProtKB-UniRule"/>
</dbReference>
<dbReference type="PANTHER" id="PTHR47968">
    <property type="entry name" value="CENTROMERE PROTEIN E"/>
    <property type="match status" value="1"/>
</dbReference>
<name>C1E5J1_MICCC</name>
<dbReference type="AlphaFoldDB" id="C1E5J1"/>
<keyword evidence="12" id="KW-1185">Reference proteome</keyword>
<evidence type="ECO:0000259" key="10">
    <source>
        <dbReference type="PROSITE" id="PS50067"/>
    </source>
</evidence>
<keyword evidence="5 6" id="KW-0505">Motor protein</keyword>
<feature type="domain" description="Kinesin motor" evidence="10">
    <location>
        <begin position="4"/>
        <end position="357"/>
    </location>
</feature>
<dbReference type="STRING" id="296587.C1E5J1"/>
<evidence type="ECO:0000256" key="3">
    <source>
        <dbReference type="ARBA" id="ARBA00022840"/>
    </source>
</evidence>
<proteinExistence type="inferred from homology"/>
<sequence>MASAVKVYLRTRPTDNVQGSFTLQPDGKSVAIQVKKTDKPRGTGHINNTADTIKFRFDDILLDASQETIFGTCAADVCDNVLTGYNGTIFAYGQTGAGKTYTMSGDVSAAYNQRGIVPRAIHHLFHESELRGDKEIEVRVSHLEIYNDVMYDLLADDVTQADNLQIVDRIDDPRFPETFAAGTGARETVIKGLTKKYCANEAEALAYFFAGEANRATASHILNKTSSRSHCIFTVYLESRGVGDSSEKTTVAKLNLVDLAGSERVKKTSVSGQQLKEANFINRSLTFLEQTVNALARFGQDNVDPHVSARQSKLTHILRDSLGGNCRTTLIACLWPDVEHADETVSTCRFASRVMTLQTKAVVNESKDPRVIIRKHERQIRELKQELAMHDTFAGKAPVNYGEMGEVERQELRQQVGMFLDGDMPVDDLPCESLKQVREIFRILKHSYRGAKTELEDALAKGPADTAVAAGADAAEEGDAEGEVGDMDAEGSTFNVGVAPPDFVPPPETPAATAPLPSAGATGAAETMRVGFKGTDAKAKAAAYEGYKAKVAPEKAGELAGMLADLRAKKRELREAIATCNAAKAEIDAVAKQLEETRLAAARGAEEGAEEGAEVPTKPPPPGDVDVIDQETYDAMARAKQRKGDYRRAFEEVKSLKTAVTEMSDEVQQFRAVFVNEFQAWYDKGGGAEFRLEDEEEDELDYGEKFDHLEMQLHLRDDPESGAYFQSKKLMRSGKTRPGVDKSAMSTMRMRVSGGTLKGGSKKEWDPRDTAPRPR</sequence>
<dbReference type="InterPro" id="IPR019821">
    <property type="entry name" value="Kinesin_motor_CS"/>
</dbReference>
<dbReference type="PRINTS" id="PR00380">
    <property type="entry name" value="KINESINHEAVY"/>
</dbReference>
<dbReference type="GO" id="GO:0008017">
    <property type="term" value="F:microtubule binding"/>
    <property type="evidence" value="ECO:0007669"/>
    <property type="project" value="InterPro"/>
</dbReference>
<dbReference type="SMART" id="SM00129">
    <property type="entry name" value="KISc"/>
    <property type="match status" value="1"/>
</dbReference>
<dbReference type="OMA" id="LMFACIW"/>
<evidence type="ECO:0000256" key="4">
    <source>
        <dbReference type="ARBA" id="ARBA00023054"/>
    </source>
</evidence>
<dbReference type="GeneID" id="8243668"/>
<protein>
    <recommendedName>
        <fullName evidence="7">Kinesin-like protein</fullName>
    </recommendedName>
</protein>
<evidence type="ECO:0000313" key="11">
    <source>
        <dbReference type="EMBL" id="ACO63266.1"/>
    </source>
</evidence>
<dbReference type="InParanoid" id="C1E5J1"/>
<dbReference type="Gene3D" id="3.40.850.10">
    <property type="entry name" value="Kinesin motor domain"/>
    <property type="match status" value="1"/>
</dbReference>
<comment type="similarity">
    <text evidence="6 7">Belongs to the TRAFAC class myosin-kinesin ATPase superfamily. Kinesin family.</text>
</comment>
<dbReference type="Pfam" id="PF23735">
    <property type="entry name" value="KIF9"/>
    <property type="match status" value="1"/>
</dbReference>
<reference evidence="11 12" key="1">
    <citation type="journal article" date="2009" name="Science">
        <title>Green evolution and dynamic adaptations revealed by genomes of the marine picoeukaryotes Micromonas.</title>
        <authorList>
            <person name="Worden A.Z."/>
            <person name="Lee J.H."/>
            <person name="Mock T."/>
            <person name="Rouze P."/>
            <person name="Simmons M.P."/>
            <person name="Aerts A.L."/>
            <person name="Allen A.E."/>
            <person name="Cuvelier M.L."/>
            <person name="Derelle E."/>
            <person name="Everett M.V."/>
            <person name="Foulon E."/>
            <person name="Grimwood J."/>
            <person name="Gundlach H."/>
            <person name="Henrissat B."/>
            <person name="Napoli C."/>
            <person name="McDonald S.M."/>
            <person name="Parker M.S."/>
            <person name="Rombauts S."/>
            <person name="Salamov A."/>
            <person name="Von Dassow P."/>
            <person name="Badger J.H."/>
            <person name="Coutinho P.M."/>
            <person name="Demir E."/>
            <person name="Dubchak I."/>
            <person name="Gentemann C."/>
            <person name="Eikrem W."/>
            <person name="Gready J.E."/>
            <person name="John U."/>
            <person name="Lanier W."/>
            <person name="Lindquist E.A."/>
            <person name="Lucas S."/>
            <person name="Mayer K.F."/>
            <person name="Moreau H."/>
            <person name="Not F."/>
            <person name="Otillar R."/>
            <person name="Panaud O."/>
            <person name="Pangilinan J."/>
            <person name="Paulsen I."/>
            <person name="Piegu B."/>
            <person name="Poliakov A."/>
            <person name="Robbens S."/>
            <person name="Schmutz J."/>
            <person name="Toulza E."/>
            <person name="Wyss T."/>
            <person name="Zelensky A."/>
            <person name="Zhou K."/>
            <person name="Armbrust E.V."/>
            <person name="Bhattacharya D."/>
            <person name="Goodenough U.W."/>
            <person name="Van de Peer Y."/>
            <person name="Grigoriev I.V."/>
        </authorList>
    </citation>
    <scope>NUCLEOTIDE SEQUENCE [LARGE SCALE GENOMIC DNA]</scope>
    <source>
        <strain evidence="12">RCC299 / NOUM17</strain>
    </source>
</reference>
<evidence type="ECO:0000256" key="6">
    <source>
        <dbReference type="PROSITE-ProRule" id="PRU00283"/>
    </source>
</evidence>
<dbReference type="PROSITE" id="PS50067">
    <property type="entry name" value="KINESIN_MOTOR_2"/>
    <property type="match status" value="1"/>
</dbReference>
<dbReference type="GO" id="GO:0007018">
    <property type="term" value="P:microtubule-based movement"/>
    <property type="evidence" value="ECO:0007669"/>
    <property type="project" value="InterPro"/>
</dbReference>
<evidence type="ECO:0000313" key="12">
    <source>
        <dbReference type="Proteomes" id="UP000002009"/>
    </source>
</evidence>
<accession>C1E5J1</accession>
<feature type="coiled-coil region" evidence="8">
    <location>
        <begin position="556"/>
        <end position="600"/>
    </location>
</feature>
<keyword evidence="2 6" id="KW-0547">Nucleotide-binding</keyword>
<dbReference type="InterPro" id="IPR056524">
    <property type="entry name" value="KIF6/9_C"/>
</dbReference>
<evidence type="ECO:0000256" key="8">
    <source>
        <dbReference type="SAM" id="Coils"/>
    </source>
</evidence>
<feature type="binding site" evidence="6">
    <location>
        <begin position="93"/>
        <end position="100"/>
    </location>
    <ligand>
        <name>ATP</name>
        <dbReference type="ChEBI" id="CHEBI:30616"/>
    </ligand>
</feature>
<feature type="compositionally biased region" description="Basic and acidic residues" evidence="9">
    <location>
        <begin position="761"/>
        <end position="775"/>
    </location>
</feature>
<dbReference type="GO" id="GO:0005874">
    <property type="term" value="C:microtubule"/>
    <property type="evidence" value="ECO:0007669"/>
    <property type="project" value="UniProtKB-KW"/>
</dbReference>
<feature type="region of interest" description="Disordered" evidence="9">
    <location>
        <begin position="729"/>
        <end position="775"/>
    </location>
</feature>
<dbReference type="PROSITE" id="PS00411">
    <property type="entry name" value="KINESIN_MOTOR_1"/>
    <property type="match status" value="1"/>
</dbReference>
<feature type="region of interest" description="Disordered" evidence="9">
    <location>
        <begin position="602"/>
        <end position="625"/>
    </location>
</feature>